<dbReference type="OrthoDB" id="2445133at2759"/>
<evidence type="ECO:0000313" key="1">
    <source>
        <dbReference type="EMBL" id="EEC18954.1"/>
    </source>
</evidence>
<dbReference type="AlphaFoldDB" id="B7QJD2"/>
<dbReference type="InParanoid" id="B7QJD2"/>
<accession>B7QJD2</accession>
<dbReference type="STRING" id="6945.B7QJD2"/>
<dbReference type="EMBL" id="DS951306">
    <property type="protein sequence ID" value="EEC18954.1"/>
    <property type="molecule type" value="Genomic_DNA"/>
</dbReference>
<protein>
    <submittedName>
        <fullName evidence="1 2">UBX domain-containing protein, putative</fullName>
    </submittedName>
</protein>
<dbReference type="PaxDb" id="6945-B7QJD2"/>
<evidence type="ECO:0007829" key="4">
    <source>
        <dbReference type="PeptideAtlas" id="B7QJD2"/>
    </source>
</evidence>
<dbReference type="VEuPathDB" id="VectorBase:ISCW014840"/>
<dbReference type="EMBL" id="ABJB010954217">
    <property type="status" value="NOT_ANNOTATED_CDS"/>
    <property type="molecule type" value="Genomic_DNA"/>
</dbReference>
<proteinExistence type="evidence at protein level"/>
<reference evidence="1 3" key="1">
    <citation type="submission" date="2008-03" db="EMBL/GenBank/DDBJ databases">
        <title>Annotation of Ixodes scapularis.</title>
        <authorList>
            <consortium name="Ixodes scapularis Genome Project Consortium"/>
            <person name="Caler E."/>
            <person name="Hannick L.I."/>
            <person name="Bidwell S."/>
            <person name="Joardar V."/>
            <person name="Thiagarajan M."/>
            <person name="Amedeo P."/>
            <person name="Galinsky K.J."/>
            <person name="Schobel S."/>
            <person name="Inman J."/>
            <person name="Hostetler J."/>
            <person name="Miller J."/>
            <person name="Hammond M."/>
            <person name="Megy K."/>
            <person name="Lawson D."/>
            <person name="Kodira C."/>
            <person name="Sutton G."/>
            <person name="Meyer J."/>
            <person name="Hill C.A."/>
            <person name="Birren B."/>
            <person name="Nene V."/>
            <person name="Collins F."/>
            <person name="Alarcon-Chaidez F."/>
            <person name="Wikel S."/>
            <person name="Strausberg R."/>
        </authorList>
    </citation>
    <scope>NUCLEOTIDE SEQUENCE [LARGE SCALE GENOMIC DNA]</scope>
    <source>
        <strain evidence="3">Wikel</strain>
        <strain evidence="1">Wikel colony</strain>
    </source>
</reference>
<dbReference type="PANTHER" id="PTHR46424">
    <property type="entry name" value="UBX DOMAIN-CONTAINING PROTEIN 4"/>
    <property type="match status" value="1"/>
</dbReference>
<evidence type="ECO:0000313" key="3">
    <source>
        <dbReference type="Proteomes" id="UP000001555"/>
    </source>
</evidence>
<dbReference type="PANTHER" id="PTHR46424:SF1">
    <property type="entry name" value="UBX DOMAIN-CONTAINING PROTEIN 4"/>
    <property type="match status" value="1"/>
</dbReference>
<reference evidence="2" key="2">
    <citation type="submission" date="2020-05" db="UniProtKB">
        <authorList>
            <consortium name="EnsemblMetazoa"/>
        </authorList>
    </citation>
    <scope>IDENTIFICATION</scope>
    <source>
        <strain evidence="2">wikel</strain>
    </source>
</reference>
<dbReference type="VEuPathDB" id="VectorBase:ISCI014840"/>
<sequence>MKWFEGSIPEAIALAKAKQQVFLVFIEGSDELSQSMCNTFENADVSSKLQGAQCVAIRLKAGRIFPTR</sequence>
<dbReference type="EMBL" id="ABJB010753778">
    <property type="status" value="NOT_ANNOTATED_CDS"/>
    <property type="molecule type" value="Genomic_DNA"/>
</dbReference>
<dbReference type="EnsemblMetazoa" id="ISCW014840-RA">
    <property type="protein sequence ID" value="ISCW014840-PA"/>
    <property type="gene ID" value="ISCW014840"/>
</dbReference>
<keyword evidence="4" id="KW-1267">Proteomics identification</keyword>
<dbReference type="HOGENOM" id="CLU_2849054_0_0_1"/>
<organism>
    <name type="scientific">Ixodes scapularis</name>
    <name type="common">Black-legged tick</name>
    <name type="synonym">Deer tick</name>
    <dbReference type="NCBI Taxonomy" id="6945"/>
    <lineage>
        <taxon>Eukaryota</taxon>
        <taxon>Metazoa</taxon>
        <taxon>Ecdysozoa</taxon>
        <taxon>Arthropoda</taxon>
        <taxon>Chelicerata</taxon>
        <taxon>Arachnida</taxon>
        <taxon>Acari</taxon>
        <taxon>Parasitiformes</taxon>
        <taxon>Ixodida</taxon>
        <taxon>Ixodoidea</taxon>
        <taxon>Ixodidae</taxon>
        <taxon>Ixodinae</taxon>
        <taxon>Ixodes</taxon>
    </lineage>
</organism>
<name>B7QJD2_IXOSC</name>
<dbReference type="EMBL" id="ABJB010833941">
    <property type="status" value="NOT_ANNOTATED_CDS"/>
    <property type="molecule type" value="Genomic_DNA"/>
</dbReference>
<keyword evidence="3" id="KW-1185">Reference proteome</keyword>
<dbReference type="Proteomes" id="UP000001555">
    <property type="component" value="Unassembled WGS sequence"/>
</dbReference>
<gene>
    <name evidence="1" type="ORF">IscW_ISCW014840</name>
</gene>
<dbReference type="VEuPathDB" id="VectorBase:ISCP_017144"/>
<dbReference type="EMBL" id="ABJB010550608">
    <property type="status" value="NOT_ANNOTATED_CDS"/>
    <property type="molecule type" value="Genomic_DNA"/>
</dbReference>
<evidence type="ECO:0000313" key="2">
    <source>
        <dbReference type="EnsemblMetazoa" id="ISCW014840-PA"/>
    </source>
</evidence>